<evidence type="ECO:0000313" key="2">
    <source>
        <dbReference type="Proteomes" id="UP000186955"/>
    </source>
</evidence>
<dbReference type="EMBL" id="MNBE01000653">
    <property type="protein sequence ID" value="OKO99875.1"/>
    <property type="molecule type" value="Genomic_DNA"/>
</dbReference>
<protein>
    <submittedName>
        <fullName evidence="1">Uncharacterized protein</fullName>
    </submittedName>
</protein>
<gene>
    <name evidence="1" type="ORF">PENSUB_8092</name>
</gene>
<evidence type="ECO:0000313" key="1">
    <source>
        <dbReference type="EMBL" id="OKO99875.1"/>
    </source>
</evidence>
<sequence length="78" mass="8448">MSWFNAFLAAGQSVQGTLRLAYLLGQKHSEALPMIWMRTSQGGQANATIDMGTEVKLAAVPSDWVRPHSSAKASEKSK</sequence>
<organism evidence="1 2">
    <name type="scientific">Penicillium subrubescens</name>
    <dbReference type="NCBI Taxonomy" id="1316194"/>
    <lineage>
        <taxon>Eukaryota</taxon>
        <taxon>Fungi</taxon>
        <taxon>Dikarya</taxon>
        <taxon>Ascomycota</taxon>
        <taxon>Pezizomycotina</taxon>
        <taxon>Eurotiomycetes</taxon>
        <taxon>Eurotiomycetidae</taxon>
        <taxon>Eurotiales</taxon>
        <taxon>Aspergillaceae</taxon>
        <taxon>Penicillium</taxon>
    </lineage>
</organism>
<dbReference type="AlphaFoldDB" id="A0A1Q5TI34"/>
<accession>A0A1Q5TI34</accession>
<reference evidence="1 2" key="1">
    <citation type="submission" date="2016-10" db="EMBL/GenBank/DDBJ databases">
        <title>Genome sequence of the ascomycete fungus Penicillium subrubescens.</title>
        <authorList>
            <person name="De Vries R.P."/>
            <person name="Peng M."/>
            <person name="Dilokpimol A."/>
            <person name="Hilden K."/>
            <person name="Makela M.R."/>
            <person name="Grigoriev I."/>
            <person name="Riley R."/>
            <person name="Granchi Z."/>
        </authorList>
    </citation>
    <scope>NUCLEOTIDE SEQUENCE [LARGE SCALE GENOMIC DNA]</scope>
    <source>
        <strain evidence="1 2">CBS 132785</strain>
    </source>
</reference>
<proteinExistence type="predicted"/>
<name>A0A1Q5TI34_9EURO</name>
<keyword evidence="2" id="KW-1185">Reference proteome</keyword>
<comment type="caution">
    <text evidence="1">The sequence shown here is derived from an EMBL/GenBank/DDBJ whole genome shotgun (WGS) entry which is preliminary data.</text>
</comment>
<dbReference type="Proteomes" id="UP000186955">
    <property type="component" value="Unassembled WGS sequence"/>
</dbReference>